<dbReference type="GO" id="GO:0035615">
    <property type="term" value="F:clathrin adaptor activity"/>
    <property type="evidence" value="ECO:0007669"/>
    <property type="project" value="TreeGrafter"/>
</dbReference>
<dbReference type="EMBL" id="LZPO01087153">
    <property type="protein sequence ID" value="OBS67090.1"/>
    <property type="molecule type" value="Genomic_DNA"/>
</dbReference>
<name>A0A1A6GMZ7_NEOLE</name>
<dbReference type="PANTHER" id="PTHR47695">
    <property type="entry name" value="PID DOMAIN-CONTAINING PROTEIN"/>
    <property type="match status" value="1"/>
</dbReference>
<organism evidence="1 2">
    <name type="scientific">Neotoma lepida</name>
    <name type="common">Desert woodrat</name>
    <dbReference type="NCBI Taxonomy" id="56216"/>
    <lineage>
        <taxon>Eukaryota</taxon>
        <taxon>Metazoa</taxon>
        <taxon>Chordata</taxon>
        <taxon>Craniata</taxon>
        <taxon>Vertebrata</taxon>
        <taxon>Euteleostomi</taxon>
        <taxon>Mammalia</taxon>
        <taxon>Eutheria</taxon>
        <taxon>Euarchontoglires</taxon>
        <taxon>Glires</taxon>
        <taxon>Rodentia</taxon>
        <taxon>Myomorpha</taxon>
        <taxon>Muroidea</taxon>
        <taxon>Cricetidae</taxon>
        <taxon>Neotominae</taxon>
        <taxon>Neotoma</taxon>
    </lineage>
</organism>
<dbReference type="OrthoDB" id="10069833at2759"/>
<dbReference type="AlphaFoldDB" id="A0A1A6GMZ7"/>
<dbReference type="GO" id="GO:0006898">
    <property type="term" value="P:receptor-mediated endocytosis"/>
    <property type="evidence" value="ECO:0007669"/>
    <property type="project" value="TreeGrafter"/>
</dbReference>
<dbReference type="GO" id="GO:0005905">
    <property type="term" value="C:clathrin-coated pit"/>
    <property type="evidence" value="ECO:0007669"/>
    <property type="project" value="TreeGrafter"/>
</dbReference>
<gene>
    <name evidence="1" type="ORF">A6R68_04373</name>
</gene>
<dbReference type="STRING" id="56216.A0A1A6GMZ7"/>
<sequence length="156" mass="17045">MVPNTWSSTLLLGNIFQINIFPHPAMSNQPSPILSSVLTTPPQPPPRNGFPKDILSDAFTILDPLGDKEVKEVKETCKDLHYFNSKIGTPQAHLEHDNFDASQLLNKIDESPKRAPTQSAFSVTKSTENIFENPLSKGCFSLSQPSVVPACPASSD</sequence>
<protein>
    <submittedName>
        <fullName evidence="1">Uncharacterized protein</fullName>
    </submittedName>
</protein>
<proteinExistence type="predicted"/>
<comment type="caution">
    <text evidence="1">The sequence shown here is derived from an EMBL/GenBank/DDBJ whole genome shotgun (WGS) entry which is preliminary data.</text>
</comment>
<keyword evidence="2" id="KW-1185">Reference proteome</keyword>
<dbReference type="GO" id="GO:0045807">
    <property type="term" value="P:positive regulation of endocytosis"/>
    <property type="evidence" value="ECO:0007669"/>
    <property type="project" value="TreeGrafter"/>
</dbReference>
<dbReference type="GO" id="GO:0038024">
    <property type="term" value="F:cargo receptor activity"/>
    <property type="evidence" value="ECO:0007669"/>
    <property type="project" value="TreeGrafter"/>
</dbReference>
<dbReference type="GO" id="GO:0010718">
    <property type="term" value="P:positive regulation of epithelial to mesenchymal transition"/>
    <property type="evidence" value="ECO:0007669"/>
    <property type="project" value="TreeGrafter"/>
</dbReference>
<evidence type="ECO:0000313" key="2">
    <source>
        <dbReference type="Proteomes" id="UP000092124"/>
    </source>
</evidence>
<evidence type="ECO:0000313" key="1">
    <source>
        <dbReference type="EMBL" id="OBS67090.1"/>
    </source>
</evidence>
<dbReference type="Proteomes" id="UP000092124">
    <property type="component" value="Unassembled WGS sequence"/>
</dbReference>
<reference evidence="1 2" key="1">
    <citation type="submission" date="2016-06" db="EMBL/GenBank/DDBJ databases">
        <title>The Draft Genome Sequence and Annotation of the Desert Woodrat Neotoma lepida.</title>
        <authorList>
            <person name="Campbell M."/>
            <person name="Oakeson K.F."/>
            <person name="Yandell M."/>
            <person name="Halpert J.R."/>
            <person name="Dearing D."/>
        </authorList>
    </citation>
    <scope>NUCLEOTIDE SEQUENCE [LARGE SCALE GENOMIC DNA]</scope>
    <source>
        <strain evidence="1">417</strain>
        <tissue evidence="1">Liver</tissue>
    </source>
</reference>
<accession>A0A1A6GMZ7</accession>
<dbReference type="GO" id="GO:0005737">
    <property type="term" value="C:cytoplasm"/>
    <property type="evidence" value="ECO:0007669"/>
    <property type="project" value="TreeGrafter"/>
</dbReference>
<dbReference type="GO" id="GO:0090090">
    <property type="term" value="P:negative regulation of canonical Wnt signaling pathway"/>
    <property type="evidence" value="ECO:0007669"/>
    <property type="project" value="TreeGrafter"/>
</dbReference>
<dbReference type="PANTHER" id="PTHR47695:SF5">
    <property type="entry name" value="DISABLED HOMOLOG 2"/>
    <property type="match status" value="1"/>
</dbReference>
<feature type="non-terminal residue" evidence="1">
    <location>
        <position position="156"/>
    </location>
</feature>